<feature type="domain" description="B12-binding N-terminal" evidence="4">
    <location>
        <begin position="1"/>
        <end position="89"/>
    </location>
</feature>
<dbReference type="Proteomes" id="UP000657421">
    <property type="component" value="Unassembled WGS sequence"/>
</dbReference>
<feature type="domain" description="B12-binding" evidence="3">
    <location>
        <begin position="89"/>
        <end position="219"/>
    </location>
</feature>
<dbReference type="PROSITE" id="PS51337">
    <property type="entry name" value="B12_BINDING_NTER"/>
    <property type="match status" value="1"/>
</dbReference>
<comment type="caution">
    <text evidence="5">The sequence shown here is derived from an EMBL/GenBank/DDBJ whole genome shotgun (WGS) entry which is preliminary data.</text>
</comment>
<dbReference type="InterPro" id="IPR003759">
    <property type="entry name" value="Cbl-bd_cap"/>
</dbReference>
<evidence type="ECO:0000313" key="5">
    <source>
        <dbReference type="EMBL" id="MBC8572645.1"/>
    </source>
</evidence>
<sequence length="219" mass="24106">MNAILEQIQKAIEQGHSQETIELVRSAIRDGVTAKEIVEEGMFPAMKVMTEGYKNGDGDIPRILTTARCIRKGFDIIEQESEGYRQKKIGKVILGTVEGDLHDLGKNLVGLMFRSSGFEVVDLGVDISEKQFLKAIKENPDVSIVCLSSLLNTSVQEMAQVVKKLRRNPNRTYKILVGGGAVTRELAEKMGADAYTETAADCAMLAKKLVEESTEEAKK</sequence>
<evidence type="ECO:0000313" key="6">
    <source>
        <dbReference type="Proteomes" id="UP000657421"/>
    </source>
</evidence>
<reference evidence="5 6" key="1">
    <citation type="submission" date="2020-08" db="EMBL/GenBank/DDBJ databases">
        <title>Genome public.</title>
        <authorList>
            <person name="Liu C."/>
            <person name="Sun Q."/>
        </authorList>
    </citation>
    <scope>NUCLEOTIDE SEQUENCE [LARGE SCALE GENOMIC DNA]</scope>
    <source>
        <strain evidence="5 6">NSJ-46</strain>
    </source>
</reference>
<dbReference type="InterPro" id="IPR036594">
    <property type="entry name" value="Meth_synthase_dom"/>
</dbReference>
<dbReference type="PANTHER" id="PTHR45833:SF1">
    <property type="entry name" value="METHIONINE SYNTHASE"/>
    <property type="match status" value="1"/>
</dbReference>
<keyword evidence="2" id="KW-0170">Cobalt</keyword>
<dbReference type="PROSITE" id="PS51332">
    <property type="entry name" value="B12_BINDING"/>
    <property type="match status" value="1"/>
</dbReference>
<dbReference type="InterPro" id="IPR036724">
    <property type="entry name" value="Cobalamin-bd_sf"/>
</dbReference>
<dbReference type="Pfam" id="PF02310">
    <property type="entry name" value="B12-binding"/>
    <property type="match status" value="1"/>
</dbReference>
<evidence type="ECO:0000259" key="4">
    <source>
        <dbReference type="PROSITE" id="PS51337"/>
    </source>
</evidence>
<dbReference type="SMART" id="SM01018">
    <property type="entry name" value="B12-binding_2"/>
    <property type="match status" value="1"/>
</dbReference>
<dbReference type="SUPFAM" id="SSF47644">
    <property type="entry name" value="Methionine synthase domain"/>
    <property type="match status" value="1"/>
</dbReference>
<dbReference type="InterPro" id="IPR006158">
    <property type="entry name" value="Cobalamin-bd"/>
</dbReference>
<dbReference type="Gene3D" id="1.10.1240.10">
    <property type="entry name" value="Methionine synthase domain"/>
    <property type="match status" value="1"/>
</dbReference>
<dbReference type="RefSeq" id="WP_249307673.1">
    <property type="nucleotide sequence ID" value="NZ_JACRSZ010000004.1"/>
</dbReference>
<dbReference type="SUPFAM" id="SSF52242">
    <property type="entry name" value="Cobalamin (vitamin B12)-binding domain"/>
    <property type="match status" value="1"/>
</dbReference>
<evidence type="ECO:0000259" key="3">
    <source>
        <dbReference type="PROSITE" id="PS51332"/>
    </source>
</evidence>
<keyword evidence="1" id="KW-0479">Metal-binding</keyword>
<evidence type="ECO:0000256" key="2">
    <source>
        <dbReference type="ARBA" id="ARBA00023285"/>
    </source>
</evidence>
<accession>A0ABR7N8B0</accession>
<dbReference type="InterPro" id="IPR050554">
    <property type="entry name" value="Met_Synthase/Corrinoid"/>
</dbReference>
<dbReference type="PANTHER" id="PTHR45833">
    <property type="entry name" value="METHIONINE SYNTHASE"/>
    <property type="match status" value="1"/>
</dbReference>
<proteinExistence type="predicted"/>
<dbReference type="EMBL" id="JACRSZ010000004">
    <property type="protein sequence ID" value="MBC8572645.1"/>
    <property type="molecule type" value="Genomic_DNA"/>
</dbReference>
<dbReference type="Gene3D" id="3.40.50.280">
    <property type="entry name" value="Cobalamin-binding domain"/>
    <property type="match status" value="1"/>
</dbReference>
<keyword evidence="6" id="KW-1185">Reference proteome</keyword>
<organism evidence="5 6">
    <name type="scientific">Jingyaoa shaoxingensis</name>
    <dbReference type="NCBI Taxonomy" id="2763671"/>
    <lineage>
        <taxon>Bacteria</taxon>
        <taxon>Bacillati</taxon>
        <taxon>Bacillota</taxon>
        <taxon>Clostridia</taxon>
        <taxon>Lachnospirales</taxon>
        <taxon>Lachnospiraceae</taxon>
        <taxon>Jingyaoa</taxon>
    </lineage>
</organism>
<dbReference type="Pfam" id="PF02607">
    <property type="entry name" value="B12-binding_2"/>
    <property type="match status" value="1"/>
</dbReference>
<gene>
    <name evidence="5" type="ORF">H8716_06025</name>
</gene>
<evidence type="ECO:0000256" key="1">
    <source>
        <dbReference type="ARBA" id="ARBA00022723"/>
    </source>
</evidence>
<protein>
    <submittedName>
        <fullName evidence="5">Cobalamin B12-binding domain-containing protein</fullName>
    </submittedName>
</protein>
<name>A0ABR7N8B0_9FIRM</name>